<dbReference type="PANTHER" id="PTHR43756:SF5">
    <property type="entry name" value="CHOLINE MONOOXYGENASE, CHLOROPLASTIC"/>
    <property type="match status" value="1"/>
</dbReference>
<reference evidence="10 11" key="1">
    <citation type="journal article" date="2013" name="Genome Announc.">
        <title>Draft Genome Sequence of a Hexachlorocyclohexane-Degrading Bacterium, Sphingobium baderi Strain LL03T.</title>
        <authorList>
            <person name="Kaur J."/>
            <person name="Verma H."/>
            <person name="Tripathi C."/>
            <person name="Khurana J.P."/>
            <person name="Lal R."/>
        </authorList>
    </citation>
    <scope>NUCLEOTIDE SEQUENCE [LARGE SCALE GENOMIC DNA]</scope>
    <source>
        <strain evidence="10 11">LL03</strain>
    </source>
</reference>
<keyword evidence="3" id="KW-0479">Metal-binding</keyword>
<dbReference type="InterPro" id="IPR015881">
    <property type="entry name" value="ARHD_Rieske_2Fe_2S"/>
</dbReference>
<keyword evidence="4" id="KW-0560">Oxidoreductase</keyword>
<dbReference type="PRINTS" id="PR00090">
    <property type="entry name" value="RNGDIOXGNASE"/>
</dbReference>
<dbReference type="Gene3D" id="2.102.10.10">
    <property type="entry name" value="Rieske [2Fe-2S] iron-sulphur domain"/>
    <property type="match status" value="1"/>
</dbReference>
<dbReference type="AlphaFoldDB" id="T0HGQ5"/>
<evidence type="ECO:0000313" key="11">
    <source>
        <dbReference type="Proteomes" id="UP000015524"/>
    </source>
</evidence>
<comment type="cofactor">
    <cofactor evidence="1">
        <name>Fe cation</name>
        <dbReference type="ChEBI" id="CHEBI:24875"/>
    </cofactor>
</comment>
<keyword evidence="11" id="KW-1185">Reference proteome</keyword>
<dbReference type="SUPFAM" id="SSF50022">
    <property type="entry name" value="ISP domain"/>
    <property type="match status" value="1"/>
</dbReference>
<dbReference type="CDD" id="cd03469">
    <property type="entry name" value="Rieske_RO_Alpha_N"/>
    <property type="match status" value="1"/>
</dbReference>
<evidence type="ECO:0000256" key="4">
    <source>
        <dbReference type="ARBA" id="ARBA00023002"/>
    </source>
</evidence>
<proteinExistence type="predicted"/>
<feature type="region of interest" description="Disordered" evidence="8">
    <location>
        <begin position="225"/>
        <end position="250"/>
    </location>
</feature>
<name>T0HGQ5_9SPHN</name>
<dbReference type="PATRIC" id="fig|1114964.3.peg.3549"/>
<feature type="domain" description="Rieske" evidence="9">
    <location>
        <begin position="40"/>
        <end position="150"/>
    </location>
</feature>
<sequence length="449" mass="50506">MGFYELIDGLPAVRDDFVPKEHYGKEFARLEAEYVWPATWQMACREEDLPNAGSYITYDILGDSIVVLRDKAGTIRAFHNVCPHRGNRLVSGAGRLTKLHCSFHGWEWDTAGANIFLKDPEDWKGCSGMFDGDMDLQTVHVGSWGGFIYVNMSDEPEPFSQFIDPVPTYLDCLEFQKMRTKWHKQIMLPANWKVALEPFLESYHIYTTHHQTAGFLDEASVSTTHGRHGKHGYPNAALLGTPSPRTGKPSPKDFRQNYVTAIQELAKQTGGDVDRVGSASGRSADAVGRILTELPPDASLIDIHIAGLRFMREAAEAEGAGWPEVSDEQAAGLGVDWNIFPNMVLVFSLDSTLVFRSRPDGKRNDRCIFDMWGLIRCNPENPPAPTSEFFEDWRENIDKIPSLLVQDLRNIEKVQAGMASRSFAGSRISPVQERQIFNLHKNLREYIGK</sequence>
<evidence type="ECO:0000256" key="7">
    <source>
        <dbReference type="ARBA" id="ARBA00023027"/>
    </source>
</evidence>
<keyword evidence="2" id="KW-0001">2Fe-2S</keyword>
<dbReference type="InterPro" id="IPR001663">
    <property type="entry name" value="Rng_hydr_dOase-A"/>
</dbReference>
<organism evidence="10 11">
    <name type="scientific">Sphingobium baderi LL03</name>
    <dbReference type="NCBI Taxonomy" id="1114964"/>
    <lineage>
        <taxon>Bacteria</taxon>
        <taxon>Pseudomonadati</taxon>
        <taxon>Pseudomonadota</taxon>
        <taxon>Alphaproteobacteria</taxon>
        <taxon>Sphingomonadales</taxon>
        <taxon>Sphingomonadaceae</taxon>
        <taxon>Sphingobium</taxon>
    </lineage>
</organism>
<protein>
    <recommendedName>
        <fullName evidence="9">Rieske domain-containing protein</fullName>
    </recommendedName>
</protein>
<dbReference type="RefSeq" id="WP_021246188.1">
    <property type="nucleotide sequence ID" value="NZ_ATIB01000081.1"/>
</dbReference>
<dbReference type="PROSITE" id="PS00570">
    <property type="entry name" value="RING_HYDROXYL_ALPHA"/>
    <property type="match status" value="1"/>
</dbReference>
<dbReference type="PANTHER" id="PTHR43756">
    <property type="entry name" value="CHOLINE MONOOXYGENASE, CHLOROPLASTIC"/>
    <property type="match status" value="1"/>
</dbReference>
<evidence type="ECO:0000256" key="5">
    <source>
        <dbReference type="ARBA" id="ARBA00023004"/>
    </source>
</evidence>
<keyword evidence="6" id="KW-0411">Iron-sulfur</keyword>
<evidence type="ECO:0000256" key="3">
    <source>
        <dbReference type="ARBA" id="ARBA00022723"/>
    </source>
</evidence>
<dbReference type="eggNOG" id="COG4638">
    <property type="taxonomic scope" value="Bacteria"/>
</dbReference>
<comment type="caution">
    <text evidence="10">The sequence shown here is derived from an EMBL/GenBank/DDBJ whole genome shotgun (WGS) entry which is preliminary data.</text>
</comment>
<evidence type="ECO:0000256" key="8">
    <source>
        <dbReference type="SAM" id="MobiDB-lite"/>
    </source>
</evidence>
<dbReference type="Proteomes" id="UP000015524">
    <property type="component" value="Unassembled WGS sequence"/>
</dbReference>
<evidence type="ECO:0000256" key="1">
    <source>
        <dbReference type="ARBA" id="ARBA00001962"/>
    </source>
</evidence>
<dbReference type="EMBL" id="ATIB01000081">
    <property type="protein sequence ID" value="EQA98589.1"/>
    <property type="molecule type" value="Genomic_DNA"/>
</dbReference>
<dbReference type="Gene3D" id="3.90.380.10">
    <property type="entry name" value="Naphthalene 1,2-dioxygenase Alpha Subunit, Chain A, domain 1"/>
    <property type="match status" value="1"/>
</dbReference>
<dbReference type="InterPro" id="IPR036922">
    <property type="entry name" value="Rieske_2Fe-2S_sf"/>
</dbReference>
<dbReference type="SUPFAM" id="SSF55961">
    <property type="entry name" value="Bet v1-like"/>
    <property type="match status" value="1"/>
</dbReference>
<evidence type="ECO:0000256" key="6">
    <source>
        <dbReference type="ARBA" id="ARBA00023014"/>
    </source>
</evidence>
<dbReference type="Pfam" id="PF00355">
    <property type="entry name" value="Rieske"/>
    <property type="match status" value="1"/>
</dbReference>
<dbReference type="GO" id="GO:0051537">
    <property type="term" value="F:2 iron, 2 sulfur cluster binding"/>
    <property type="evidence" value="ECO:0007669"/>
    <property type="project" value="UniProtKB-KW"/>
</dbReference>
<accession>T0HGQ5</accession>
<dbReference type="PROSITE" id="PS51296">
    <property type="entry name" value="RIESKE"/>
    <property type="match status" value="1"/>
</dbReference>
<dbReference type="GO" id="GO:0005506">
    <property type="term" value="F:iron ion binding"/>
    <property type="evidence" value="ECO:0007669"/>
    <property type="project" value="InterPro"/>
</dbReference>
<dbReference type="InterPro" id="IPR015879">
    <property type="entry name" value="Ring_hydroxy_dOase_asu_C_dom"/>
</dbReference>
<gene>
    <name evidence="10" type="ORF">L485_18055</name>
</gene>
<evidence type="ECO:0000259" key="9">
    <source>
        <dbReference type="PROSITE" id="PS51296"/>
    </source>
</evidence>
<keyword evidence="7" id="KW-0520">NAD</keyword>
<dbReference type="GO" id="GO:0016491">
    <property type="term" value="F:oxidoreductase activity"/>
    <property type="evidence" value="ECO:0007669"/>
    <property type="project" value="UniProtKB-KW"/>
</dbReference>
<dbReference type="Pfam" id="PF00848">
    <property type="entry name" value="Ring_hydroxyl_A"/>
    <property type="match status" value="1"/>
</dbReference>
<evidence type="ECO:0000313" key="10">
    <source>
        <dbReference type="EMBL" id="EQA98589.1"/>
    </source>
</evidence>
<dbReference type="InterPro" id="IPR017941">
    <property type="entry name" value="Rieske_2Fe-2S"/>
</dbReference>
<evidence type="ECO:0000256" key="2">
    <source>
        <dbReference type="ARBA" id="ARBA00022714"/>
    </source>
</evidence>
<keyword evidence="5" id="KW-0408">Iron</keyword>